<organism evidence="5 6">
    <name type="scientific">Nematostella vectensis</name>
    <name type="common">Starlet sea anemone</name>
    <dbReference type="NCBI Taxonomy" id="45351"/>
    <lineage>
        <taxon>Eukaryota</taxon>
        <taxon>Metazoa</taxon>
        <taxon>Cnidaria</taxon>
        <taxon>Anthozoa</taxon>
        <taxon>Hexacorallia</taxon>
        <taxon>Actiniaria</taxon>
        <taxon>Edwardsiidae</taxon>
        <taxon>Nematostella</taxon>
    </lineage>
</organism>
<gene>
    <name evidence="5" type="ORF">NEMVEDRAFT_v1g107148</name>
</gene>
<accession>A7S748</accession>
<name>A7S748_NEMVE</name>
<keyword evidence="6" id="KW-1185">Reference proteome</keyword>
<dbReference type="eggNOG" id="KOG3915">
    <property type="taxonomic scope" value="Eukaryota"/>
</dbReference>
<evidence type="ECO:0000313" key="5">
    <source>
        <dbReference type="EMBL" id="EDO40468.1"/>
    </source>
</evidence>
<evidence type="ECO:0000256" key="1">
    <source>
        <dbReference type="ARBA" id="ARBA00004123"/>
    </source>
</evidence>
<protein>
    <recommendedName>
        <fullName evidence="4">SKI/SNO/DAC domain-containing protein</fullName>
    </recommendedName>
</protein>
<proteinExistence type="inferred from homology"/>
<evidence type="ECO:0000259" key="4">
    <source>
        <dbReference type="Pfam" id="PF02437"/>
    </source>
</evidence>
<feature type="domain" description="SKI/SNO/DAC" evidence="4">
    <location>
        <begin position="2"/>
        <end position="91"/>
    </location>
</feature>
<dbReference type="PhylomeDB" id="A7S748"/>
<sequence length="91" mass="10426">KTVTVNGIDIAAFNVDGEDLLCFPQVYEYFLKDLVSGMHTVYTKLKRMNIQGRNCNVEQVRMMRSVGAIGQVVNRCKLISKEDFNKIYEDC</sequence>
<dbReference type="InterPro" id="IPR003380">
    <property type="entry name" value="SKI/SNO/DAC"/>
</dbReference>
<dbReference type="AlphaFoldDB" id="A7S748"/>
<dbReference type="STRING" id="45351.A7S748"/>
<dbReference type="GO" id="GO:0005634">
    <property type="term" value="C:nucleus"/>
    <property type="evidence" value="ECO:0007669"/>
    <property type="project" value="UniProtKB-SubCell"/>
</dbReference>
<dbReference type="InterPro" id="IPR052417">
    <property type="entry name" value="Dachshund_domain"/>
</dbReference>
<dbReference type="InParanoid" id="A7S748"/>
<dbReference type="InterPro" id="IPR009061">
    <property type="entry name" value="DNA-bd_dom_put_sf"/>
</dbReference>
<evidence type="ECO:0000313" key="6">
    <source>
        <dbReference type="Proteomes" id="UP000001593"/>
    </source>
</evidence>
<evidence type="ECO:0000256" key="2">
    <source>
        <dbReference type="ARBA" id="ARBA00023242"/>
    </source>
</evidence>
<dbReference type="Gene3D" id="3.10.260.20">
    <property type="entry name" value="Ski"/>
    <property type="match status" value="1"/>
</dbReference>
<reference evidence="5 6" key="1">
    <citation type="journal article" date="2007" name="Science">
        <title>Sea anemone genome reveals ancestral eumetazoan gene repertoire and genomic organization.</title>
        <authorList>
            <person name="Putnam N.H."/>
            <person name="Srivastava M."/>
            <person name="Hellsten U."/>
            <person name="Dirks B."/>
            <person name="Chapman J."/>
            <person name="Salamov A."/>
            <person name="Terry A."/>
            <person name="Shapiro H."/>
            <person name="Lindquist E."/>
            <person name="Kapitonov V.V."/>
            <person name="Jurka J."/>
            <person name="Genikhovich G."/>
            <person name="Grigoriev I.V."/>
            <person name="Lucas S.M."/>
            <person name="Steele R.E."/>
            <person name="Finnerty J.R."/>
            <person name="Technau U."/>
            <person name="Martindale M.Q."/>
            <person name="Rokhsar D.S."/>
        </authorList>
    </citation>
    <scope>NUCLEOTIDE SEQUENCE [LARGE SCALE GENOMIC DNA]</scope>
    <source>
        <strain evidence="6">CH2 X CH6</strain>
    </source>
</reference>
<comment type="similarity">
    <text evidence="3">Belongs to the DACH/dachshund family.</text>
</comment>
<feature type="non-terminal residue" evidence="5">
    <location>
        <position position="1"/>
    </location>
</feature>
<comment type="subcellular location">
    <subcellularLocation>
        <location evidence="1">Nucleus</location>
    </subcellularLocation>
</comment>
<dbReference type="FunFam" id="3.10.260.20:FF:000001">
    <property type="entry name" value="Dachshund homolog 1"/>
    <property type="match status" value="1"/>
</dbReference>
<dbReference type="InterPro" id="IPR037000">
    <property type="entry name" value="Ski_DNA-bd_sf"/>
</dbReference>
<dbReference type="HOGENOM" id="CLU_147121_0_0_1"/>
<dbReference type="Proteomes" id="UP000001593">
    <property type="component" value="Unassembled WGS sequence"/>
</dbReference>
<dbReference type="PANTHER" id="PTHR12577:SF6">
    <property type="entry name" value="DACHSHUND, ISOFORM B"/>
    <property type="match status" value="1"/>
</dbReference>
<evidence type="ECO:0000256" key="3">
    <source>
        <dbReference type="ARBA" id="ARBA00038192"/>
    </source>
</evidence>
<keyword evidence="2" id="KW-0539">Nucleus</keyword>
<dbReference type="Pfam" id="PF02437">
    <property type="entry name" value="Ski_Sno_DHD"/>
    <property type="match status" value="1"/>
</dbReference>
<feature type="non-terminal residue" evidence="5">
    <location>
        <position position="91"/>
    </location>
</feature>
<dbReference type="PANTHER" id="PTHR12577">
    <property type="entry name" value="DACHSHUND"/>
    <property type="match status" value="1"/>
</dbReference>
<dbReference type="SUPFAM" id="SSF46955">
    <property type="entry name" value="Putative DNA-binding domain"/>
    <property type="match status" value="1"/>
</dbReference>
<dbReference type="EMBL" id="DS469591">
    <property type="protein sequence ID" value="EDO40468.1"/>
    <property type="molecule type" value="Genomic_DNA"/>
</dbReference>